<dbReference type="OrthoDB" id="5829250at2759"/>
<protein>
    <recommendedName>
        <fullName evidence="1">DUF7038 domain-containing protein</fullName>
    </recommendedName>
</protein>
<proteinExistence type="predicted"/>
<dbReference type="Proteomes" id="UP000276776">
    <property type="component" value="Unassembled WGS sequence"/>
</dbReference>
<dbReference type="Pfam" id="PF23047">
    <property type="entry name" value="DUF7038"/>
    <property type="match status" value="1"/>
</dbReference>
<reference evidence="2 3" key="1">
    <citation type="submission" date="2018-11" db="EMBL/GenBank/DDBJ databases">
        <authorList>
            <consortium name="Pathogen Informatics"/>
        </authorList>
    </citation>
    <scope>NUCLEOTIDE SEQUENCE [LARGE SCALE GENOMIC DNA]</scope>
</reference>
<organism evidence="2 3">
    <name type="scientific">Thelazia callipaeda</name>
    <name type="common">Oriental eyeworm</name>
    <name type="synonym">Parasitic nematode</name>
    <dbReference type="NCBI Taxonomy" id="103827"/>
    <lineage>
        <taxon>Eukaryota</taxon>
        <taxon>Metazoa</taxon>
        <taxon>Ecdysozoa</taxon>
        <taxon>Nematoda</taxon>
        <taxon>Chromadorea</taxon>
        <taxon>Rhabditida</taxon>
        <taxon>Spirurina</taxon>
        <taxon>Spiruromorpha</taxon>
        <taxon>Thelazioidea</taxon>
        <taxon>Thelaziidae</taxon>
        <taxon>Thelazia</taxon>
    </lineage>
</organism>
<gene>
    <name evidence="2" type="ORF">TCLT_LOCUS2811</name>
</gene>
<feature type="domain" description="DUF7038" evidence="1">
    <location>
        <begin position="44"/>
        <end position="130"/>
    </location>
</feature>
<accession>A0A3P7KC27</accession>
<dbReference type="EMBL" id="UYYF01000716">
    <property type="protein sequence ID" value="VDM98959.1"/>
    <property type="molecule type" value="Genomic_DNA"/>
</dbReference>
<sequence length="368" mass="42153">MYYFSFQNYFQFNIDSGILSIQHIPSIFPTKVIKFQNIDGSINYQILIQTIAALPQRSNVEDSNFEQCVWSPHFNVYFISFDYLQWILDDRKIFNDERVVSNTLYVTWIEVMKEPLSSDNNVLTRTVEIIRPEINLLDINDMVKLIFSILYIYCLYVVDLPLADEQGPASTQPGSAHALAYEYNPKKINLAAVYTGLVIGYVAVNGQRNLALWSLATGILHFYHSQSKNIAIGTWLDFSVRNGQKKVEVFKLKYAVNAVLPTKSVGSRVQFGFISSLVLKAELQVCEKIRLPETLPDENWVWMSGVVGKVTMNVKKFKDYVKDHWDELAGKVRHVWLSYSVSNSNLSWKFESFASPNEFVSLPVAYGC</sequence>
<evidence type="ECO:0000313" key="2">
    <source>
        <dbReference type="EMBL" id="VDM98959.1"/>
    </source>
</evidence>
<dbReference type="AlphaFoldDB" id="A0A3P7KC27"/>
<keyword evidence="3" id="KW-1185">Reference proteome</keyword>
<evidence type="ECO:0000313" key="3">
    <source>
        <dbReference type="Proteomes" id="UP000276776"/>
    </source>
</evidence>
<dbReference type="InterPro" id="IPR055466">
    <property type="entry name" value="DUF7038"/>
</dbReference>
<name>A0A3P7KC27_THECL</name>
<evidence type="ECO:0000259" key="1">
    <source>
        <dbReference type="Pfam" id="PF23047"/>
    </source>
</evidence>